<dbReference type="GO" id="GO:0009507">
    <property type="term" value="C:chloroplast"/>
    <property type="evidence" value="ECO:0007669"/>
    <property type="project" value="TreeGrafter"/>
</dbReference>
<dbReference type="GO" id="GO:0080153">
    <property type="term" value="P:negative regulation of reductive pentose-phosphate cycle"/>
    <property type="evidence" value="ECO:0007669"/>
    <property type="project" value="TreeGrafter"/>
</dbReference>
<dbReference type="Pfam" id="PF02672">
    <property type="entry name" value="CP12"/>
    <property type="match status" value="1"/>
</dbReference>
<gene>
    <name evidence="5" type="primary">LOC109728307</name>
</gene>
<feature type="compositionally biased region" description="Basic and acidic residues" evidence="2">
    <location>
        <begin position="123"/>
        <end position="147"/>
    </location>
</feature>
<organism evidence="4 5">
    <name type="scientific">Ananas comosus</name>
    <name type="common">Pineapple</name>
    <name type="synonym">Ananas ananas</name>
    <dbReference type="NCBI Taxonomy" id="4615"/>
    <lineage>
        <taxon>Eukaryota</taxon>
        <taxon>Viridiplantae</taxon>
        <taxon>Streptophyta</taxon>
        <taxon>Embryophyta</taxon>
        <taxon>Tracheophyta</taxon>
        <taxon>Spermatophyta</taxon>
        <taxon>Magnoliopsida</taxon>
        <taxon>Liliopsida</taxon>
        <taxon>Poales</taxon>
        <taxon>Bromeliaceae</taxon>
        <taxon>Bromelioideae</taxon>
        <taxon>Ananas</taxon>
    </lineage>
</organism>
<feature type="region of interest" description="Disordered" evidence="2">
    <location>
        <begin position="119"/>
        <end position="147"/>
    </location>
</feature>
<feature type="disulfide bond" evidence="1">
    <location>
        <begin position="133"/>
        <end position="142"/>
    </location>
</feature>
<sequence>MASSLFFSSSSSSSLPSARSDLRDPSGGDRRARVSLPLPLPRRGRGRGRGWRSAAAGGGAGRRYKGTAMREEALTEMIERKVAEAMEACAGEEGQASDGCRVAWDEVEEVSQAKADLRRRRAETHADPLEPFCRHNPDSDECRVYDD</sequence>
<dbReference type="OrthoDB" id="4362at2759"/>
<dbReference type="InterPro" id="IPR039314">
    <property type="entry name" value="CP12-like"/>
</dbReference>
<feature type="region of interest" description="Disordered" evidence="2">
    <location>
        <begin position="1"/>
        <end position="68"/>
    </location>
</feature>
<dbReference type="PANTHER" id="PTHR33921">
    <property type="entry name" value="CALVIN CYCLE PROTEIN CP12-2, CHLOROPLASTIC"/>
    <property type="match status" value="1"/>
</dbReference>
<reference evidence="5" key="2">
    <citation type="submission" date="2025-08" db="UniProtKB">
        <authorList>
            <consortium name="RefSeq"/>
        </authorList>
    </citation>
    <scope>IDENTIFICATION</scope>
    <source>
        <tissue evidence="5">Leaf</tissue>
    </source>
</reference>
<dbReference type="PANTHER" id="PTHR33921:SF16">
    <property type="entry name" value="CALVIN CYCLE PROTEIN CP12-3, CHLOROPLASTIC"/>
    <property type="match status" value="1"/>
</dbReference>
<feature type="compositionally biased region" description="Basic and acidic residues" evidence="2">
    <location>
        <begin position="20"/>
        <end position="32"/>
    </location>
</feature>
<proteinExistence type="predicted"/>
<protein>
    <submittedName>
        <fullName evidence="5">Calvin cycle protein CP12-3, chloroplastic</fullName>
    </submittedName>
</protein>
<dbReference type="AlphaFoldDB" id="A0A6P5H2G3"/>
<evidence type="ECO:0000313" key="5">
    <source>
        <dbReference type="RefSeq" id="XP_020114277.1"/>
    </source>
</evidence>
<feature type="domain" description="CP12" evidence="3">
    <location>
        <begin position="74"/>
        <end position="147"/>
    </location>
</feature>
<dbReference type="SMART" id="SM01093">
    <property type="entry name" value="CP12"/>
    <property type="match status" value="1"/>
</dbReference>
<evidence type="ECO:0000313" key="4">
    <source>
        <dbReference type="Proteomes" id="UP000515123"/>
    </source>
</evidence>
<accession>A0A6P5H2G3</accession>
<evidence type="ECO:0000256" key="2">
    <source>
        <dbReference type="SAM" id="MobiDB-lite"/>
    </source>
</evidence>
<name>A0A6P5H2G3_ANACO</name>
<reference evidence="4" key="1">
    <citation type="journal article" date="2015" name="Nat. Genet.">
        <title>The pineapple genome and the evolution of CAM photosynthesis.</title>
        <authorList>
            <person name="Ming R."/>
            <person name="VanBuren R."/>
            <person name="Wai C.M."/>
            <person name="Tang H."/>
            <person name="Schatz M.C."/>
            <person name="Bowers J.E."/>
            <person name="Lyons E."/>
            <person name="Wang M.L."/>
            <person name="Chen J."/>
            <person name="Biggers E."/>
            <person name="Zhang J."/>
            <person name="Huang L."/>
            <person name="Zhang L."/>
            <person name="Miao W."/>
            <person name="Zhang J."/>
            <person name="Ye Z."/>
            <person name="Miao C."/>
            <person name="Lin Z."/>
            <person name="Wang H."/>
            <person name="Zhou H."/>
            <person name="Yim W.C."/>
            <person name="Priest H.D."/>
            <person name="Zheng C."/>
            <person name="Woodhouse M."/>
            <person name="Edger P.P."/>
            <person name="Guyot R."/>
            <person name="Guo H.B."/>
            <person name="Guo H."/>
            <person name="Zheng G."/>
            <person name="Singh R."/>
            <person name="Sharma A."/>
            <person name="Min X."/>
            <person name="Zheng Y."/>
            <person name="Lee H."/>
            <person name="Gurtowski J."/>
            <person name="Sedlazeck F.J."/>
            <person name="Harkess A."/>
            <person name="McKain M.R."/>
            <person name="Liao Z."/>
            <person name="Fang J."/>
            <person name="Liu J."/>
            <person name="Zhang X."/>
            <person name="Zhang Q."/>
            <person name="Hu W."/>
            <person name="Qin Y."/>
            <person name="Wang K."/>
            <person name="Chen L.Y."/>
            <person name="Shirley N."/>
            <person name="Lin Y.R."/>
            <person name="Liu L.Y."/>
            <person name="Hernandez A.G."/>
            <person name="Wright C.L."/>
            <person name="Bulone V."/>
            <person name="Tuskan G.A."/>
            <person name="Heath K."/>
            <person name="Zee F."/>
            <person name="Moore P.H."/>
            <person name="Sunkar R."/>
            <person name="Leebens-Mack J.H."/>
            <person name="Mockler T."/>
            <person name="Bennetzen J.L."/>
            <person name="Freeling M."/>
            <person name="Sankoff D."/>
            <person name="Paterson A.H."/>
            <person name="Zhu X."/>
            <person name="Yang X."/>
            <person name="Smith J.A."/>
            <person name="Cushman J.C."/>
            <person name="Paull R.E."/>
            <person name="Yu Q."/>
        </authorList>
    </citation>
    <scope>NUCLEOTIDE SEQUENCE [LARGE SCALE GENOMIC DNA]</scope>
    <source>
        <strain evidence="4">cv. F153</strain>
    </source>
</reference>
<keyword evidence="1" id="KW-1015">Disulfide bond</keyword>
<keyword evidence="4" id="KW-1185">Reference proteome</keyword>
<feature type="disulfide bond" evidence="1">
    <location>
        <begin position="89"/>
        <end position="100"/>
    </location>
</feature>
<dbReference type="Proteomes" id="UP000515123">
    <property type="component" value="Linkage group 2"/>
</dbReference>
<dbReference type="RefSeq" id="XP_020114277.1">
    <property type="nucleotide sequence ID" value="XM_020258688.1"/>
</dbReference>
<evidence type="ECO:0000256" key="1">
    <source>
        <dbReference type="PIRSR" id="PIRSR639314-50"/>
    </source>
</evidence>
<feature type="compositionally biased region" description="Low complexity" evidence="2">
    <location>
        <begin position="1"/>
        <end position="19"/>
    </location>
</feature>
<dbReference type="Gramene" id="Aco000727.1.mrna1">
    <property type="protein sequence ID" value="Aco000727.1.mrna1.cds1"/>
    <property type="gene ID" value="Aco000727.1.path1"/>
</dbReference>
<dbReference type="GeneID" id="109728307"/>
<evidence type="ECO:0000259" key="3">
    <source>
        <dbReference type="SMART" id="SM01093"/>
    </source>
</evidence>
<dbReference type="InterPro" id="IPR003823">
    <property type="entry name" value="CP12_dom"/>
</dbReference>